<accession>A0A482WJ20</accession>
<evidence type="ECO:0000313" key="3">
    <source>
        <dbReference type="Proteomes" id="UP000291343"/>
    </source>
</evidence>
<reference evidence="2 3" key="1">
    <citation type="journal article" date="2017" name="Gigascience">
        <title>Genome sequence of the small brown planthopper, Laodelphax striatellus.</title>
        <authorList>
            <person name="Zhu J."/>
            <person name="Jiang F."/>
            <person name="Wang X."/>
            <person name="Yang P."/>
            <person name="Bao Y."/>
            <person name="Zhao W."/>
            <person name="Wang W."/>
            <person name="Lu H."/>
            <person name="Wang Q."/>
            <person name="Cui N."/>
            <person name="Li J."/>
            <person name="Chen X."/>
            <person name="Luo L."/>
            <person name="Yu J."/>
            <person name="Kang L."/>
            <person name="Cui F."/>
        </authorList>
    </citation>
    <scope>NUCLEOTIDE SEQUENCE [LARGE SCALE GENOMIC DNA]</scope>
    <source>
        <strain evidence="2">Lst14</strain>
    </source>
</reference>
<dbReference type="STRING" id="195883.A0A482WJ20"/>
<comment type="caution">
    <text evidence="2">The sequence shown here is derived from an EMBL/GenBank/DDBJ whole genome shotgun (WGS) entry which is preliminary data.</text>
</comment>
<dbReference type="SMART" id="SM00409">
    <property type="entry name" value="IG"/>
    <property type="match status" value="2"/>
</dbReference>
<dbReference type="EMBL" id="QKKF02034378">
    <property type="protein sequence ID" value="RZF33252.1"/>
    <property type="molecule type" value="Genomic_DNA"/>
</dbReference>
<sequence>MGKRPAYDFDYVALDLLSVYPEDSGVYTCQARNQLGEAVTSCSVKVIAKRDLLLDSQHASSLEKIQYLEDSSRYKKQEFIDEVVTIKPRFITKPKSLENMREGQHAHFECKLEPVTDSNLKVEWYKDGRPVTVGHRFRPIHDFGYVALDIVDLIAEDSGVYTCRAVNVVGADETNCKLTCRGSAQILTTTQNETGLEQIQYLEDRSRFQRSEYIEETTTQVPVFTTSLKDCNIKEGQRAHFECRLIPVSDTTMKVEWFHNNVPVKSGSRFTETNSFGFVALDILHCLPEDSGTYTCRAKNIVGEATSKASLNVQGRRSIYSETQNEAALSQLAHLEDSSRYQRTSQVEETVNQAPVFTQPMKDITLAENQAAHFEARLIPVGDSRLKVEWLRNGVPISA</sequence>
<dbReference type="PANTHER" id="PTHR47633:SF4">
    <property type="entry name" value="MYOPALLADIN ISOFORM X1"/>
    <property type="match status" value="1"/>
</dbReference>
<evidence type="ECO:0000259" key="1">
    <source>
        <dbReference type="PROSITE" id="PS50835"/>
    </source>
</evidence>
<dbReference type="InterPro" id="IPR036179">
    <property type="entry name" value="Ig-like_dom_sf"/>
</dbReference>
<dbReference type="SMART" id="SM00408">
    <property type="entry name" value="IGc2"/>
    <property type="match status" value="2"/>
</dbReference>
<feature type="domain" description="Ig-like" evidence="1">
    <location>
        <begin position="222"/>
        <end position="312"/>
    </location>
</feature>
<evidence type="ECO:0000313" key="2">
    <source>
        <dbReference type="EMBL" id="RZF33252.1"/>
    </source>
</evidence>
<name>A0A482WJ20_LAOST</name>
<dbReference type="InterPro" id="IPR003598">
    <property type="entry name" value="Ig_sub2"/>
</dbReference>
<dbReference type="InterPro" id="IPR007110">
    <property type="entry name" value="Ig-like_dom"/>
</dbReference>
<organism evidence="2 3">
    <name type="scientific">Laodelphax striatellus</name>
    <name type="common">Small brown planthopper</name>
    <name type="synonym">Delphax striatella</name>
    <dbReference type="NCBI Taxonomy" id="195883"/>
    <lineage>
        <taxon>Eukaryota</taxon>
        <taxon>Metazoa</taxon>
        <taxon>Ecdysozoa</taxon>
        <taxon>Arthropoda</taxon>
        <taxon>Hexapoda</taxon>
        <taxon>Insecta</taxon>
        <taxon>Pterygota</taxon>
        <taxon>Neoptera</taxon>
        <taxon>Paraneoptera</taxon>
        <taxon>Hemiptera</taxon>
        <taxon>Auchenorrhyncha</taxon>
        <taxon>Fulgoroidea</taxon>
        <taxon>Delphacidae</taxon>
        <taxon>Criomorphinae</taxon>
        <taxon>Laodelphax</taxon>
    </lineage>
</organism>
<keyword evidence="3" id="KW-1185">Reference proteome</keyword>
<dbReference type="FunFam" id="2.60.40.10:FF:000119">
    <property type="entry name" value="Sallimus, isoform P"/>
    <property type="match status" value="2"/>
</dbReference>
<dbReference type="Proteomes" id="UP000291343">
    <property type="component" value="Unassembled WGS sequence"/>
</dbReference>
<protein>
    <recommendedName>
        <fullName evidence="1">Ig-like domain-containing protein</fullName>
    </recommendedName>
</protein>
<dbReference type="InParanoid" id="A0A482WJ20"/>
<feature type="non-terminal residue" evidence="2">
    <location>
        <position position="399"/>
    </location>
</feature>
<dbReference type="SUPFAM" id="SSF48726">
    <property type="entry name" value="Immunoglobulin"/>
    <property type="match status" value="4"/>
</dbReference>
<dbReference type="PANTHER" id="PTHR47633">
    <property type="entry name" value="IMMUNOGLOBULIN"/>
    <property type="match status" value="1"/>
</dbReference>
<feature type="domain" description="Ig-like" evidence="1">
    <location>
        <begin position="88"/>
        <end position="179"/>
    </location>
</feature>
<proteinExistence type="predicted"/>
<dbReference type="InterPro" id="IPR003599">
    <property type="entry name" value="Ig_sub"/>
</dbReference>
<dbReference type="AlphaFoldDB" id="A0A482WJ20"/>
<dbReference type="OrthoDB" id="6583103at2759"/>
<dbReference type="Pfam" id="PF07679">
    <property type="entry name" value="I-set"/>
    <property type="match status" value="3"/>
</dbReference>
<dbReference type="InterPro" id="IPR013098">
    <property type="entry name" value="Ig_I-set"/>
</dbReference>
<dbReference type="InterPro" id="IPR013783">
    <property type="entry name" value="Ig-like_fold"/>
</dbReference>
<dbReference type="Gene3D" id="2.60.40.10">
    <property type="entry name" value="Immunoglobulins"/>
    <property type="match status" value="4"/>
</dbReference>
<dbReference type="PROSITE" id="PS50835">
    <property type="entry name" value="IG_LIKE"/>
    <property type="match status" value="2"/>
</dbReference>
<gene>
    <name evidence="2" type="ORF">LSTR_LSTR014826</name>
</gene>